<dbReference type="GO" id="GO:0005524">
    <property type="term" value="F:ATP binding"/>
    <property type="evidence" value="ECO:0007669"/>
    <property type="project" value="UniProtKB-KW"/>
</dbReference>
<dbReference type="InterPro" id="IPR004948">
    <property type="entry name" value="Nuc-triphosphatase_THEP1"/>
</dbReference>
<name>A0A653BS69_CALMS</name>
<feature type="domain" description="AAA+ ATPase" evidence="4">
    <location>
        <begin position="1"/>
        <end position="173"/>
    </location>
</feature>
<protein>
    <recommendedName>
        <fullName evidence="4">AAA+ ATPase domain-containing protein</fullName>
    </recommendedName>
</protein>
<evidence type="ECO:0000313" key="6">
    <source>
        <dbReference type="Proteomes" id="UP000410492"/>
    </source>
</evidence>
<keyword evidence="3" id="KW-0067">ATP-binding</keyword>
<gene>
    <name evidence="5" type="ORF">CALMAC_LOCUS3311</name>
</gene>
<reference evidence="5 6" key="1">
    <citation type="submission" date="2019-01" db="EMBL/GenBank/DDBJ databases">
        <authorList>
            <person name="Sayadi A."/>
        </authorList>
    </citation>
    <scope>NUCLEOTIDE SEQUENCE [LARGE SCALE GENOMIC DNA]</scope>
</reference>
<dbReference type="PANTHER" id="PTHR43146:SF1">
    <property type="entry name" value="CANCER-RELATED NUCLEOSIDE-TRIPHOSPHATASE"/>
    <property type="match status" value="1"/>
</dbReference>
<dbReference type="OrthoDB" id="446244at2759"/>
<dbReference type="SMART" id="SM00382">
    <property type="entry name" value="AAA"/>
    <property type="match status" value="1"/>
</dbReference>
<proteinExistence type="predicted"/>
<accession>A0A653BS69</accession>
<dbReference type="Gene3D" id="3.40.50.300">
    <property type="entry name" value="P-loop containing nucleotide triphosphate hydrolases"/>
    <property type="match status" value="1"/>
</dbReference>
<evidence type="ECO:0000256" key="1">
    <source>
        <dbReference type="ARBA" id="ARBA00022741"/>
    </source>
</evidence>
<evidence type="ECO:0000259" key="4">
    <source>
        <dbReference type="SMART" id="SM00382"/>
    </source>
</evidence>
<sequence length="177" mass="19901">MKRILITGLPGVGKTTLIKKIASKLNSEGITCNGFYTEEIRQNNIRIGFDIVTLDGNRAPLARKSLPTSDQRLPRVGQYVVYIDEFEKLALPLIENPPSCGLLIIDEIGKMELLSKKFMKAIMTIIENKSVKVMATVPEKSNCSLVQQLKQDKEFELITLTARNRNDLEEVILKNLV</sequence>
<dbReference type="AlphaFoldDB" id="A0A653BS69"/>
<evidence type="ECO:0000256" key="3">
    <source>
        <dbReference type="ARBA" id="ARBA00022840"/>
    </source>
</evidence>
<keyword evidence="1" id="KW-0547">Nucleotide-binding</keyword>
<dbReference type="NCBIfam" id="NF010248">
    <property type="entry name" value="PRK13695.1"/>
    <property type="match status" value="1"/>
</dbReference>
<dbReference type="Proteomes" id="UP000410492">
    <property type="component" value="Unassembled WGS sequence"/>
</dbReference>
<keyword evidence="6" id="KW-1185">Reference proteome</keyword>
<dbReference type="InterPro" id="IPR003593">
    <property type="entry name" value="AAA+_ATPase"/>
</dbReference>
<dbReference type="GO" id="GO:0017111">
    <property type="term" value="F:ribonucleoside triphosphate phosphatase activity"/>
    <property type="evidence" value="ECO:0007669"/>
    <property type="project" value="InterPro"/>
</dbReference>
<evidence type="ECO:0000256" key="2">
    <source>
        <dbReference type="ARBA" id="ARBA00022801"/>
    </source>
</evidence>
<organism evidence="5 6">
    <name type="scientific">Callosobruchus maculatus</name>
    <name type="common">Southern cowpea weevil</name>
    <name type="synonym">Pulse bruchid</name>
    <dbReference type="NCBI Taxonomy" id="64391"/>
    <lineage>
        <taxon>Eukaryota</taxon>
        <taxon>Metazoa</taxon>
        <taxon>Ecdysozoa</taxon>
        <taxon>Arthropoda</taxon>
        <taxon>Hexapoda</taxon>
        <taxon>Insecta</taxon>
        <taxon>Pterygota</taxon>
        <taxon>Neoptera</taxon>
        <taxon>Endopterygota</taxon>
        <taxon>Coleoptera</taxon>
        <taxon>Polyphaga</taxon>
        <taxon>Cucujiformia</taxon>
        <taxon>Chrysomeloidea</taxon>
        <taxon>Chrysomelidae</taxon>
        <taxon>Bruchinae</taxon>
        <taxon>Bruchini</taxon>
        <taxon>Callosobruchus</taxon>
    </lineage>
</organism>
<dbReference type="SUPFAM" id="SSF52540">
    <property type="entry name" value="P-loop containing nucleoside triphosphate hydrolases"/>
    <property type="match status" value="1"/>
</dbReference>
<dbReference type="CDD" id="cd19482">
    <property type="entry name" value="RecA-like_Thep1"/>
    <property type="match status" value="1"/>
</dbReference>
<dbReference type="InterPro" id="IPR027417">
    <property type="entry name" value="P-loop_NTPase"/>
</dbReference>
<keyword evidence="2" id="KW-0378">Hydrolase</keyword>
<evidence type="ECO:0000313" key="5">
    <source>
        <dbReference type="EMBL" id="VEN38405.1"/>
    </source>
</evidence>
<dbReference type="Pfam" id="PF03266">
    <property type="entry name" value="NTPase_1"/>
    <property type="match status" value="1"/>
</dbReference>
<dbReference type="PANTHER" id="PTHR43146">
    <property type="entry name" value="CANCER-RELATED NUCLEOSIDE-TRIPHOSPHATASE"/>
    <property type="match status" value="1"/>
</dbReference>
<dbReference type="EMBL" id="CAACVG010004456">
    <property type="protein sequence ID" value="VEN38405.1"/>
    <property type="molecule type" value="Genomic_DNA"/>
</dbReference>